<sequence>MPATPLPVPTPLPLPLPRNRAHPARTAASPTPPTAPARRPVDVIVVGSGLAGLSAARRIADAGLSVTVLEAADRIGGRTAGHQRDGFRLDHGVHLLNTASLEPDEVLDLSRLDLRPLAPEVLPHRQDRKYRIGRARLAAALSRLAATPVERLMARPERTAARALAERGLLGLTLDGVLRPLLVALLGDPVLGTSSRVADLALRDYARGRLCLPATGLSALPRQLAEGLPADCLRLGVRVTSVSADGVRTERHGHFGSRAVVIATDARAAGDLLPGLHQPDYHPVTTYYHAAAASPCPTPRLLLDAERIGAGGGLVSHTLVLSEVDRSYAPAGASLIASTVLGRRSFGAGGPTALEPAVRRRLGTLYGTDSGGWEFVGVRHLPDALPAMPPPHHFHRPVRVLHGLYVCGDHRDTSSAQGALGSGRRAAAAVLRDLGLPLVPDADLAA</sequence>
<dbReference type="InterPro" id="IPR036188">
    <property type="entry name" value="FAD/NAD-bd_sf"/>
</dbReference>
<dbReference type="PANTHER" id="PTHR42841">
    <property type="entry name" value="AMINE OXIDASE"/>
    <property type="match status" value="1"/>
</dbReference>
<accession>A0ABV6VGW7</accession>
<dbReference type="Proteomes" id="UP001592582">
    <property type="component" value="Unassembled WGS sequence"/>
</dbReference>
<dbReference type="InterPro" id="IPR002937">
    <property type="entry name" value="Amino_oxidase"/>
</dbReference>
<keyword evidence="2" id="KW-1185">Reference proteome</keyword>
<dbReference type="Gene3D" id="3.50.50.60">
    <property type="entry name" value="FAD/NAD(P)-binding domain"/>
    <property type="match status" value="1"/>
</dbReference>
<evidence type="ECO:0000313" key="1">
    <source>
        <dbReference type="EMBL" id="MFC1412946.1"/>
    </source>
</evidence>
<comment type="caution">
    <text evidence="1">The sequence shown here is derived from an EMBL/GenBank/DDBJ whole genome shotgun (WGS) entry which is preliminary data.</text>
</comment>
<evidence type="ECO:0000313" key="2">
    <source>
        <dbReference type="Proteomes" id="UP001592582"/>
    </source>
</evidence>
<gene>
    <name evidence="1" type="ORF">ACEZDG_27145</name>
</gene>
<proteinExistence type="predicted"/>
<name>A0ABV6VGW7_9ACTN</name>
<protein>
    <submittedName>
        <fullName evidence="1">NAD(P)/FAD-dependent oxidoreductase</fullName>
    </submittedName>
</protein>
<organism evidence="1 2">
    <name type="scientific">Streptacidiphilus alkalitolerans</name>
    <dbReference type="NCBI Taxonomy" id="3342712"/>
    <lineage>
        <taxon>Bacteria</taxon>
        <taxon>Bacillati</taxon>
        <taxon>Actinomycetota</taxon>
        <taxon>Actinomycetes</taxon>
        <taxon>Kitasatosporales</taxon>
        <taxon>Streptomycetaceae</taxon>
        <taxon>Streptacidiphilus</taxon>
    </lineage>
</organism>
<dbReference type="EMBL" id="JBHEZX010000014">
    <property type="protein sequence ID" value="MFC1412946.1"/>
    <property type="molecule type" value="Genomic_DNA"/>
</dbReference>
<dbReference type="SUPFAM" id="SSF51905">
    <property type="entry name" value="FAD/NAD(P)-binding domain"/>
    <property type="match status" value="1"/>
</dbReference>
<reference evidence="1 2" key="1">
    <citation type="submission" date="2024-09" db="EMBL/GenBank/DDBJ databases">
        <authorList>
            <person name="Lee S.D."/>
        </authorList>
    </citation>
    <scope>NUCLEOTIDE SEQUENCE [LARGE SCALE GENOMIC DNA]</scope>
    <source>
        <strain evidence="1 2">N1-1</strain>
    </source>
</reference>
<dbReference type="Pfam" id="PF01593">
    <property type="entry name" value="Amino_oxidase"/>
    <property type="match status" value="1"/>
</dbReference>